<organism evidence="2 3">
    <name type="scientific">Lophium mytilinum</name>
    <dbReference type="NCBI Taxonomy" id="390894"/>
    <lineage>
        <taxon>Eukaryota</taxon>
        <taxon>Fungi</taxon>
        <taxon>Dikarya</taxon>
        <taxon>Ascomycota</taxon>
        <taxon>Pezizomycotina</taxon>
        <taxon>Dothideomycetes</taxon>
        <taxon>Pleosporomycetidae</taxon>
        <taxon>Mytilinidiales</taxon>
        <taxon>Mytilinidiaceae</taxon>
        <taxon>Lophium</taxon>
    </lineage>
</organism>
<dbReference type="Pfam" id="PF00581">
    <property type="entry name" value="Rhodanese"/>
    <property type="match status" value="1"/>
</dbReference>
<evidence type="ECO:0000313" key="2">
    <source>
        <dbReference type="EMBL" id="KAF2489539.1"/>
    </source>
</evidence>
<dbReference type="CDD" id="cd00158">
    <property type="entry name" value="RHOD"/>
    <property type="match status" value="1"/>
</dbReference>
<evidence type="ECO:0000259" key="1">
    <source>
        <dbReference type="PROSITE" id="PS50206"/>
    </source>
</evidence>
<dbReference type="SUPFAM" id="SSF52821">
    <property type="entry name" value="Rhodanese/Cell cycle control phosphatase"/>
    <property type="match status" value="1"/>
</dbReference>
<accession>A0A6A6QBT1</accession>
<dbReference type="InterPro" id="IPR052367">
    <property type="entry name" value="Thiosulfate_ST/Rhodanese-like"/>
</dbReference>
<dbReference type="AlphaFoldDB" id="A0A6A6QBT1"/>
<dbReference type="PROSITE" id="PS50206">
    <property type="entry name" value="RHODANESE_3"/>
    <property type="match status" value="1"/>
</dbReference>
<reference evidence="2" key="1">
    <citation type="journal article" date="2020" name="Stud. Mycol.">
        <title>101 Dothideomycetes genomes: a test case for predicting lifestyles and emergence of pathogens.</title>
        <authorList>
            <person name="Haridas S."/>
            <person name="Albert R."/>
            <person name="Binder M."/>
            <person name="Bloem J."/>
            <person name="Labutti K."/>
            <person name="Salamov A."/>
            <person name="Andreopoulos B."/>
            <person name="Baker S."/>
            <person name="Barry K."/>
            <person name="Bills G."/>
            <person name="Bluhm B."/>
            <person name="Cannon C."/>
            <person name="Castanera R."/>
            <person name="Culley D."/>
            <person name="Daum C."/>
            <person name="Ezra D."/>
            <person name="Gonzalez J."/>
            <person name="Henrissat B."/>
            <person name="Kuo A."/>
            <person name="Liang C."/>
            <person name="Lipzen A."/>
            <person name="Lutzoni F."/>
            <person name="Magnuson J."/>
            <person name="Mondo S."/>
            <person name="Nolan M."/>
            <person name="Ohm R."/>
            <person name="Pangilinan J."/>
            <person name="Park H.-J."/>
            <person name="Ramirez L."/>
            <person name="Alfaro M."/>
            <person name="Sun H."/>
            <person name="Tritt A."/>
            <person name="Yoshinaga Y."/>
            <person name="Zwiers L.-H."/>
            <person name="Turgeon B."/>
            <person name="Goodwin S."/>
            <person name="Spatafora J."/>
            <person name="Crous P."/>
            <person name="Grigoriev I."/>
        </authorList>
    </citation>
    <scope>NUCLEOTIDE SEQUENCE</scope>
    <source>
        <strain evidence="2">CBS 269.34</strain>
    </source>
</reference>
<proteinExistence type="predicted"/>
<dbReference type="EMBL" id="MU004199">
    <property type="protein sequence ID" value="KAF2489539.1"/>
    <property type="molecule type" value="Genomic_DNA"/>
</dbReference>
<evidence type="ECO:0000313" key="3">
    <source>
        <dbReference type="Proteomes" id="UP000799750"/>
    </source>
</evidence>
<dbReference type="PANTHER" id="PTHR45431:SF3">
    <property type="entry name" value="RHODANESE-LIKE DOMAIN-CONTAINING PROTEIN 15, CHLOROPLASTIC"/>
    <property type="match status" value="1"/>
</dbReference>
<protein>
    <recommendedName>
        <fullName evidence="1">Rhodanese domain-containing protein</fullName>
    </recommendedName>
</protein>
<dbReference type="SMART" id="SM00450">
    <property type="entry name" value="RHOD"/>
    <property type="match status" value="1"/>
</dbReference>
<keyword evidence="3" id="KW-1185">Reference proteome</keyword>
<dbReference type="PANTHER" id="PTHR45431">
    <property type="entry name" value="RHODANESE-LIKE DOMAIN-CONTAINING PROTEIN 15, CHLOROPLASTIC"/>
    <property type="match status" value="1"/>
</dbReference>
<name>A0A6A6QBT1_9PEZI</name>
<dbReference type="OrthoDB" id="361797at2759"/>
<dbReference type="InterPro" id="IPR001763">
    <property type="entry name" value="Rhodanese-like_dom"/>
</dbReference>
<dbReference type="InterPro" id="IPR036873">
    <property type="entry name" value="Rhodanese-like_dom_sf"/>
</dbReference>
<dbReference type="Proteomes" id="UP000799750">
    <property type="component" value="Unassembled WGS sequence"/>
</dbReference>
<feature type="domain" description="Rhodanese" evidence="1">
    <location>
        <begin position="2"/>
        <end position="87"/>
    </location>
</feature>
<gene>
    <name evidence="2" type="ORF">BU16DRAFT_184460</name>
</gene>
<sequence length="121" mass="13537">MARTVLVDVRTPGEFATGFLGSAINIEYQDISQLAERASKTDEITLYCRSGRRSGIALETLKSLGFESVRDIGGLEEARETLRKEEIQRSRVLPKDITSKESLDSSWRKLLDGLKTQTDES</sequence>
<dbReference type="Gene3D" id="3.40.250.10">
    <property type="entry name" value="Rhodanese-like domain"/>
    <property type="match status" value="1"/>
</dbReference>